<dbReference type="Proteomes" id="UP001596106">
    <property type="component" value="Unassembled WGS sequence"/>
</dbReference>
<organism evidence="2 3">
    <name type="scientific">Larkinella bovis</name>
    <dbReference type="NCBI Taxonomy" id="683041"/>
    <lineage>
        <taxon>Bacteria</taxon>
        <taxon>Pseudomonadati</taxon>
        <taxon>Bacteroidota</taxon>
        <taxon>Cytophagia</taxon>
        <taxon>Cytophagales</taxon>
        <taxon>Spirosomataceae</taxon>
        <taxon>Larkinella</taxon>
    </lineage>
</organism>
<comment type="caution">
    <text evidence="2">The sequence shown here is derived from an EMBL/GenBank/DDBJ whole genome shotgun (WGS) entry which is preliminary data.</text>
</comment>
<keyword evidence="2" id="KW-0808">Transferase</keyword>
<evidence type="ECO:0000313" key="3">
    <source>
        <dbReference type="Proteomes" id="UP001596106"/>
    </source>
</evidence>
<dbReference type="PANTHER" id="PTHR34009:SF2">
    <property type="entry name" value="PROTEIN STAR"/>
    <property type="match status" value="1"/>
</dbReference>
<protein>
    <submittedName>
        <fullName evidence="2">FkbM family methyltransferase</fullName>
    </submittedName>
</protein>
<evidence type="ECO:0000313" key="2">
    <source>
        <dbReference type="EMBL" id="MFC5413005.1"/>
    </source>
</evidence>
<name>A0ABW0IHL2_9BACT</name>
<dbReference type="RefSeq" id="WP_379851092.1">
    <property type="nucleotide sequence ID" value="NZ_JBHSMA010000018.1"/>
</dbReference>
<dbReference type="InterPro" id="IPR053202">
    <property type="entry name" value="EGF_Rcpt_Signaling_Reg"/>
</dbReference>
<accession>A0ABW0IHL2</accession>
<feature type="domain" description="Methyltransferase FkbM" evidence="1">
    <location>
        <begin position="61"/>
        <end position="226"/>
    </location>
</feature>
<sequence>MVSNLKALFESYPFLTAIRYGLATFARRFFDPAVRLSYSQVGEDRLLMVLLGEPKTGFYVEVGSNDPVNFSNTFSFYRMGWRGITIDANEALVEKHKKLRKRDIPVYAAVSDVEEEVVFTEYSLHELSTINPIMKERRLANSAQVIGEKKLRTVTLTTILDQYLSPGITIDFLSIDVEGHDFNVLRSLDLSRYRPRLIVIEMHNFQMKSYSNDVIYQYLTSHGYVFIGYAVWNGYFADQDYLTSKSQ</sequence>
<dbReference type="InterPro" id="IPR006342">
    <property type="entry name" value="FkbM_mtfrase"/>
</dbReference>
<gene>
    <name evidence="2" type="ORF">ACFPMF_27015</name>
</gene>
<reference evidence="3" key="1">
    <citation type="journal article" date="2019" name="Int. J. Syst. Evol. Microbiol.">
        <title>The Global Catalogue of Microorganisms (GCM) 10K type strain sequencing project: providing services to taxonomists for standard genome sequencing and annotation.</title>
        <authorList>
            <consortium name="The Broad Institute Genomics Platform"/>
            <consortium name="The Broad Institute Genome Sequencing Center for Infectious Disease"/>
            <person name="Wu L."/>
            <person name="Ma J."/>
        </authorList>
    </citation>
    <scope>NUCLEOTIDE SEQUENCE [LARGE SCALE GENOMIC DNA]</scope>
    <source>
        <strain evidence="3">CCUG 55250</strain>
    </source>
</reference>
<dbReference type="EMBL" id="JBHSMA010000018">
    <property type="protein sequence ID" value="MFC5413005.1"/>
    <property type="molecule type" value="Genomic_DNA"/>
</dbReference>
<dbReference type="GO" id="GO:0032259">
    <property type="term" value="P:methylation"/>
    <property type="evidence" value="ECO:0007669"/>
    <property type="project" value="UniProtKB-KW"/>
</dbReference>
<dbReference type="PANTHER" id="PTHR34009">
    <property type="entry name" value="PROTEIN STAR"/>
    <property type="match status" value="1"/>
</dbReference>
<keyword evidence="2" id="KW-0489">Methyltransferase</keyword>
<dbReference type="Pfam" id="PF05050">
    <property type="entry name" value="Methyltransf_21"/>
    <property type="match status" value="1"/>
</dbReference>
<keyword evidence="3" id="KW-1185">Reference proteome</keyword>
<dbReference type="GO" id="GO:0008168">
    <property type="term" value="F:methyltransferase activity"/>
    <property type="evidence" value="ECO:0007669"/>
    <property type="project" value="UniProtKB-KW"/>
</dbReference>
<dbReference type="InterPro" id="IPR029063">
    <property type="entry name" value="SAM-dependent_MTases_sf"/>
</dbReference>
<dbReference type="SUPFAM" id="SSF53335">
    <property type="entry name" value="S-adenosyl-L-methionine-dependent methyltransferases"/>
    <property type="match status" value="1"/>
</dbReference>
<proteinExistence type="predicted"/>
<evidence type="ECO:0000259" key="1">
    <source>
        <dbReference type="Pfam" id="PF05050"/>
    </source>
</evidence>
<dbReference type="Gene3D" id="3.40.50.150">
    <property type="entry name" value="Vaccinia Virus protein VP39"/>
    <property type="match status" value="1"/>
</dbReference>